<sequence>MSPSTTAFPNATGPTTGIRGGDGGGMQLPGGRSSWDAPYGTAAPGSGDRRARYPHIKDLQDQAARLEVDERSPINILLRTASETLQKCQAFVNQGDLGTAYVQYLRASEIIVNTIPRHGDYALLPVQHPEWYQQFSNLMMSISQKQSTMDAIKEQILEDNLSAQIGPRGTSPTDTQRASSPQNAPLRMPSPADFQSNGTSQQYNGVGKQNGARSAAEDVLAQRFARLQTTQSLPSNGQHSSGHVNPALATSPPAETLSDYRPSSSSSVQSLTGTSLSSGASRPFGPRAIGSPQHMPAVPPKKPLNINTVSLPKAPSPTYSPMWSVPSQPPPPNPPRTSSESSRATQSKYAQIVGSRLSSPRRSEDDNPYRSRTPNGVHLAHENKSTSNELPFNTTIRAQQLLDYMRRYNVLVIDARPRELYDSGHIYARSILCIEPVVLKENVSAEELEERLVVSPDHEQSLFERRNEFDLVVYYDQGTDSVSFLAGSPVGTSAPHLRALYDTLYEFNAYKPLKDGRPPAMLVGGLDAWVDLVGAQSLATSSTAAVMGSIQAKRPVQKAGRPLGRVPTASANSSLEIRKRRLREFKPLNSEELTAWMERAKNEEVMAHSYEDEQGAITEEPEEEQADAQEPPSPFVHTYEDFLRRFPEPQAIQQSMVVPEPRLAMPAMPNYAAPVPVAPSRPPPAMPRPNYGGVSDGRQIQPTLARQNSASRTALYTSSSLMTRLKMPRTGLRNFGVTCYMNSTLQCLNATTVMSKFFIDDRYRYYVQKNWKGSQGVMPGLYANLVRSLWKNDVEVIVPTSFRNFCGRLNREWAIDRQQDAKEFFDFAVDCLHEDLNVNWQRNQLRPLTFEEEMQREKMAVPKVSKIEWDRYCHREESFISSLFAGQHASRLRCTTCHRTSTTYEAFYSISVEIPPTGTGDIYQCLQSYCKEEMLSGDEVWKCPYCKCERVATKQIIITRAPQILVVHFKRFSASKTQSARKIHTRVEFPLHGLRMDNFVVPYPATNGENANRSNVAAAPASLSPTVPPFTYDAYAVLRHLGSTLSGGHYISMVRDAQRQCWRRFDDERVADFNPRDLRPSDRLQNEQAYIVFYERVPAKLIHTLPLHSSTMADKEFTYAEVAAHKTKKDLHIVVNEGVYNVSSFVDEHPGGEEVLLDVAGQDASEAFEDVGHSDEAREILATLKIGTLKRLPGDPAPRAVSSSDSSSPGASSSGSGGVGLYAIILIGAAAAYAAYQYLQVQAETQ</sequence>
<evidence type="ECO:0000256" key="2">
    <source>
        <dbReference type="ARBA" id="ARBA00009085"/>
    </source>
</evidence>
<dbReference type="InterPro" id="IPR001394">
    <property type="entry name" value="Peptidase_C19_UCH"/>
</dbReference>
<evidence type="ECO:0000259" key="11">
    <source>
        <dbReference type="PROSITE" id="PS50235"/>
    </source>
</evidence>
<dbReference type="GO" id="GO:0046872">
    <property type="term" value="F:metal ion binding"/>
    <property type="evidence" value="ECO:0007669"/>
    <property type="project" value="UniProtKB-KW"/>
</dbReference>
<dbReference type="PANTHER" id="PTHR21646:SF23">
    <property type="entry name" value="UBIQUITIN CARBOXYL-TERMINAL HYDROLASE USP2"/>
    <property type="match status" value="1"/>
</dbReference>
<dbReference type="AlphaFoldDB" id="A0A0U1LN07"/>
<evidence type="ECO:0000313" key="13">
    <source>
        <dbReference type="EMBL" id="CRG84463.1"/>
    </source>
</evidence>
<dbReference type="Gene3D" id="3.40.250.10">
    <property type="entry name" value="Rhodanese-like domain"/>
    <property type="match status" value="1"/>
</dbReference>
<evidence type="ECO:0000256" key="1">
    <source>
        <dbReference type="ARBA" id="ARBA00004370"/>
    </source>
</evidence>
<keyword evidence="13" id="KW-0378">Hydrolase</keyword>
<dbReference type="InterPro" id="IPR038765">
    <property type="entry name" value="Papain-like_cys_pep_sf"/>
</dbReference>
<dbReference type="OMA" id="PFVHTYE"/>
<name>A0A0U1LN07_TALIS</name>
<dbReference type="EMBL" id="CVMT01000001">
    <property type="protein sequence ID" value="CRG84463.1"/>
    <property type="molecule type" value="Genomic_DNA"/>
</dbReference>
<keyword evidence="9" id="KW-1133">Transmembrane helix</keyword>
<dbReference type="PANTHER" id="PTHR21646">
    <property type="entry name" value="UBIQUITIN CARBOXYL-TERMINAL HYDROLASE"/>
    <property type="match status" value="1"/>
</dbReference>
<keyword evidence="14" id="KW-1185">Reference proteome</keyword>
<feature type="compositionally biased region" description="Polar residues" evidence="8">
    <location>
        <begin position="170"/>
        <end position="183"/>
    </location>
</feature>
<dbReference type="FunFam" id="3.90.70.10:FF:000125">
    <property type="entry name" value="Ubiquitin C-terminal hydrolase, putative"/>
    <property type="match status" value="1"/>
</dbReference>
<dbReference type="OrthoDB" id="292964at2759"/>
<dbReference type="PRINTS" id="PR00363">
    <property type="entry name" value="CYTOCHROMEB5"/>
</dbReference>
<dbReference type="GO" id="GO:0016020">
    <property type="term" value="C:membrane"/>
    <property type="evidence" value="ECO:0007669"/>
    <property type="project" value="UniProtKB-SubCell"/>
</dbReference>
<dbReference type="InterPro" id="IPR001199">
    <property type="entry name" value="Cyt_B5-like_heme/steroid-bd"/>
</dbReference>
<dbReference type="InterPro" id="IPR001763">
    <property type="entry name" value="Rhodanese-like_dom"/>
</dbReference>
<dbReference type="InterPro" id="IPR015063">
    <property type="entry name" value="USP8_dimer"/>
</dbReference>
<dbReference type="InterPro" id="IPR036400">
    <property type="entry name" value="Cyt_B5-like_heme/steroid_sf"/>
</dbReference>
<dbReference type="SUPFAM" id="SSF55856">
    <property type="entry name" value="Cytochrome b5-like heme/steroid binding domain"/>
    <property type="match status" value="1"/>
</dbReference>
<evidence type="ECO:0000256" key="4">
    <source>
        <dbReference type="ARBA" id="ARBA00022692"/>
    </source>
</evidence>
<dbReference type="InterPro" id="IPR028889">
    <property type="entry name" value="USP"/>
</dbReference>
<evidence type="ECO:0000256" key="7">
    <source>
        <dbReference type="ARBA" id="ARBA00023136"/>
    </source>
</evidence>
<feature type="domain" description="USP" evidence="11">
    <location>
        <begin position="730"/>
        <end position="1097"/>
    </location>
</feature>
<keyword evidence="4 9" id="KW-0812">Transmembrane</keyword>
<dbReference type="InterPro" id="IPR036873">
    <property type="entry name" value="Rhodanese-like_dom_sf"/>
</dbReference>
<feature type="compositionally biased region" description="Polar residues" evidence="8">
    <location>
        <begin position="232"/>
        <end position="243"/>
    </location>
</feature>
<evidence type="ECO:0000256" key="9">
    <source>
        <dbReference type="SAM" id="Phobius"/>
    </source>
</evidence>
<dbReference type="FunFam" id="3.40.250.10:FF:000055">
    <property type="entry name" value="Ubiquitin C-terminal hydrolase, putative"/>
    <property type="match status" value="1"/>
</dbReference>
<feature type="region of interest" description="Disordered" evidence="8">
    <location>
        <begin position="232"/>
        <end position="387"/>
    </location>
</feature>
<organism evidence="13 14">
    <name type="scientific">Talaromyces islandicus</name>
    <name type="common">Penicillium islandicum</name>
    <dbReference type="NCBI Taxonomy" id="28573"/>
    <lineage>
        <taxon>Eukaryota</taxon>
        <taxon>Fungi</taxon>
        <taxon>Dikarya</taxon>
        <taxon>Ascomycota</taxon>
        <taxon>Pezizomycotina</taxon>
        <taxon>Eurotiomycetes</taxon>
        <taxon>Eurotiomycetidae</taxon>
        <taxon>Eurotiales</taxon>
        <taxon>Trichocomaceae</taxon>
        <taxon>Talaromyces</taxon>
        <taxon>Talaromyces sect. Islandici</taxon>
    </lineage>
</organism>
<evidence type="ECO:0000313" key="14">
    <source>
        <dbReference type="Proteomes" id="UP000054383"/>
    </source>
</evidence>
<feature type="region of interest" description="Disordered" evidence="8">
    <location>
        <begin position="1"/>
        <end position="51"/>
    </location>
</feature>
<feature type="region of interest" description="Disordered" evidence="8">
    <location>
        <begin position="1195"/>
        <end position="1216"/>
    </location>
</feature>
<feature type="domain" description="Rhodanese" evidence="10">
    <location>
        <begin position="406"/>
        <end position="538"/>
    </location>
</feature>
<dbReference type="GO" id="GO:0020037">
    <property type="term" value="F:heme binding"/>
    <property type="evidence" value="ECO:0007669"/>
    <property type="project" value="InterPro"/>
</dbReference>
<gene>
    <name evidence="13" type="ORF">PISL3812_01747</name>
</gene>
<keyword evidence="6" id="KW-0408">Iron</keyword>
<evidence type="ECO:0000259" key="12">
    <source>
        <dbReference type="PROSITE" id="PS50255"/>
    </source>
</evidence>
<evidence type="ECO:0000259" key="10">
    <source>
        <dbReference type="PROSITE" id="PS50206"/>
    </source>
</evidence>
<dbReference type="SUPFAM" id="SSF52821">
    <property type="entry name" value="Rhodanese/Cell cycle control phosphatase"/>
    <property type="match status" value="1"/>
</dbReference>
<dbReference type="Pfam" id="PF00173">
    <property type="entry name" value="Cyt-b5"/>
    <property type="match status" value="1"/>
</dbReference>
<feature type="compositionally biased region" description="Low complexity" evidence="8">
    <location>
        <begin position="263"/>
        <end position="281"/>
    </location>
</feature>
<dbReference type="PROSITE" id="PS50255">
    <property type="entry name" value="CYTOCHROME_B5_2"/>
    <property type="match status" value="1"/>
</dbReference>
<keyword evidence="3" id="KW-0349">Heme</keyword>
<dbReference type="Proteomes" id="UP000054383">
    <property type="component" value="Unassembled WGS sequence"/>
</dbReference>
<proteinExistence type="inferred from homology"/>
<feature type="region of interest" description="Disordered" evidence="8">
    <location>
        <begin position="613"/>
        <end position="633"/>
    </location>
</feature>
<comment type="similarity">
    <text evidence="2">Belongs to the peptidase C19 family.</text>
</comment>
<dbReference type="FunFam" id="3.10.120.10:FF:000002">
    <property type="entry name" value="Cytochrome b5 type B"/>
    <property type="match status" value="1"/>
</dbReference>
<feature type="compositionally biased region" description="Polar residues" evidence="8">
    <location>
        <begin position="193"/>
        <end position="204"/>
    </location>
</feature>
<dbReference type="SMART" id="SM01117">
    <property type="entry name" value="Cyt-b5"/>
    <property type="match status" value="1"/>
</dbReference>
<keyword evidence="7 9" id="KW-0472">Membrane</keyword>
<accession>A0A0U1LN07</accession>
<dbReference type="GO" id="GO:0016579">
    <property type="term" value="P:protein deubiquitination"/>
    <property type="evidence" value="ECO:0007669"/>
    <property type="project" value="InterPro"/>
</dbReference>
<keyword evidence="5" id="KW-0479">Metal-binding</keyword>
<feature type="region of interest" description="Disordered" evidence="8">
    <location>
        <begin position="163"/>
        <end position="215"/>
    </location>
</feature>
<dbReference type="Pfam" id="PF08969">
    <property type="entry name" value="USP8_dimer"/>
    <property type="match status" value="1"/>
</dbReference>
<dbReference type="CDD" id="cd02674">
    <property type="entry name" value="Peptidase_C19R"/>
    <property type="match status" value="1"/>
</dbReference>
<evidence type="ECO:0000256" key="5">
    <source>
        <dbReference type="ARBA" id="ARBA00022723"/>
    </source>
</evidence>
<dbReference type="Pfam" id="PF00443">
    <property type="entry name" value="UCH"/>
    <property type="match status" value="1"/>
</dbReference>
<dbReference type="STRING" id="28573.A0A0U1LN07"/>
<feature type="compositionally biased region" description="Low complexity" evidence="8">
    <location>
        <begin position="1202"/>
        <end position="1214"/>
    </location>
</feature>
<dbReference type="PROSITE" id="PS50206">
    <property type="entry name" value="RHODANESE_3"/>
    <property type="match status" value="1"/>
</dbReference>
<dbReference type="Gene3D" id="1.20.58.80">
    <property type="entry name" value="Phosphotransferase system, lactose/cellobiose-type IIA subunit"/>
    <property type="match status" value="1"/>
</dbReference>
<reference evidence="13 14" key="1">
    <citation type="submission" date="2015-04" db="EMBL/GenBank/DDBJ databases">
        <authorList>
            <person name="Syromyatnikov M.Y."/>
            <person name="Popov V.N."/>
        </authorList>
    </citation>
    <scope>NUCLEOTIDE SEQUENCE [LARGE SCALE GENOMIC DNA]</scope>
    <source>
        <strain evidence="13">WF-38-12</strain>
    </source>
</reference>
<evidence type="ECO:0000256" key="6">
    <source>
        <dbReference type="ARBA" id="ARBA00023004"/>
    </source>
</evidence>
<feature type="compositionally biased region" description="Gly residues" evidence="8">
    <location>
        <begin position="18"/>
        <end position="28"/>
    </location>
</feature>
<feature type="transmembrane region" description="Helical" evidence="9">
    <location>
        <begin position="1219"/>
        <end position="1239"/>
    </location>
</feature>
<feature type="domain" description="Cytochrome b5 heme-binding" evidence="12">
    <location>
        <begin position="1114"/>
        <end position="1190"/>
    </location>
</feature>
<dbReference type="PROSITE" id="PS00191">
    <property type="entry name" value="CYTOCHROME_B5_1"/>
    <property type="match status" value="1"/>
</dbReference>
<dbReference type="SUPFAM" id="SSF54001">
    <property type="entry name" value="Cysteine proteinases"/>
    <property type="match status" value="1"/>
</dbReference>
<comment type="subcellular location">
    <subcellularLocation>
        <location evidence="1">Membrane</location>
    </subcellularLocation>
</comment>
<dbReference type="GO" id="GO:0004843">
    <property type="term" value="F:cysteine-type deubiquitinase activity"/>
    <property type="evidence" value="ECO:0007669"/>
    <property type="project" value="InterPro"/>
</dbReference>
<dbReference type="InterPro" id="IPR050185">
    <property type="entry name" value="Ub_carboxyl-term_hydrolase"/>
</dbReference>
<dbReference type="PROSITE" id="PS50235">
    <property type="entry name" value="USP_3"/>
    <property type="match status" value="1"/>
</dbReference>
<protein>
    <submittedName>
        <fullName evidence="13">Ubiquitin carboxyl-terminal hydrolase 8</fullName>
    </submittedName>
</protein>
<evidence type="ECO:0000256" key="3">
    <source>
        <dbReference type="ARBA" id="ARBA00022617"/>
    </source>
</evidence>
<dbReference type="Gene3D" id="3.10.120.10">
    <property type="entry name" value="Cytochrome b5-like heme/steroid binding domain"/>
    <property type="match status" value="1"/>
</dbReference>
<dbReference type="Gene3D" id="3.90.70.10">
    <property type="entry name" value="Cysteine proteinases"/>
    <property type="match status" value="1"/>
</dbReference>
<dbReference type="InterPro" id="IPR018506">
    <property type="entry name" value="Cyt_B5_heme-BS"/>
</dbReference>
<evidence type="ECO:0000256" key="8">
    <source>
        <dbReference type="SAM" id="MobiDB-lite"/>
    </source>
</evidence>